<dbReference type="Gene3D" id="3.40.190.10">
    <property type="entry name" value="Periplasmic binding protein-like II"/>
    <property type="match status" value="2"/>
</dbReference>
<evidence type="ECO:0000256" key="3">
    <source>
        <dbReference type="ARBA" id="ARBA00023136"/>
    </source>
</evidence>
<dbReference type="AlphaFoldDB" id="A0A7X4H9D2"/>
<evidence type="ECO:0000256" key="2">
    <source>
        <dbReference type="ARBA" id="ARBA00022729"/>
    </source>
</evidence>
<evidence type="ECO:0000256" key="1">
    <source>
        <dbReference type="ARBA" id="ARBA00004635"/>
    </source>
</evidence>
<accession>A0A7X4H9D2</accession>
<dbReference type="GO" id="GO:0016020">
    <property type="term" value="C:membrane"/>
    <property type="evidence" value="ECO:0007669"/>
    <property type="project" value="UniProtKB-SubCell"/>
</dbReference>
<keyword evidence="9" id="KW-1185">Reference proteome</keyword>
<feature type="chain" id="PRO_5030864837" description="Lipoprotein" evidence="7">
    <location>
        <begin position="43"/>
        <end position="291"/>
    </location>
</feature>
<comment type="caution">
    <text evidence="8">The sequence shown here is derived from an EMBL/GenBank/DDBJ whole genome shotgun (WGS) entry which is preliminary data.</text>
</comment>
<evidence type="ECO:0000256" key="5">
    <source>
        <dbReference type="ARBA" id="ARBA00023288"/>
    </source>
</evidence>
<evidence type="ECO:0000256" key="6">
    <source>
        <dbReference type="PIRNR" id="PIRNR002854"/>
    </source>
</evidence>
<keyword evidence="4" id="KW-0564">Palmitate</keyword>
<evidence type="ECO:0000256" key="7">
    <source>
        <dbReference type="SAM" id="SignalP"/>
    </source>
</evidence>
<evidence type="ECO:0000313" key="8">
    <source>
        <dbReference type="EMBL" id="MYN06337.1"/>
    </source>
</evidence>
<dbReference type="PANTHER" id="PTHR30429">
    <property type="entry name" value="D-METHIONINE-BINDING LIPOPROTEIN METQ"/>
    <property type="match status" value="1"/>
</dbReference>
<gene>
    <name evidence="8" type="ORF">GTP77_03205</name>
</gene>
<comment type="similarity">
    <text evidence="6">Belongs to the nlpA lipoprotein family.</text>
</comment>
<dbReference type="Proteomes" id="UP000450676">
    <property type="component" value="Unassembled WGS sequence"/>
</dbReference>
<protein>
    <recommendedName>
        <fullName evidence="6">Lipoprotein</fullName>
    </recommendedName>
</protein>
<dbReference type="PIRSF" id="PIRSF002854">
    <property type="entry name" value="MetQ"/>
    <property type="match status" value="1"/>
</dbReference>
<comment type="subcellular location">
    <subcellularLocation>
        <location evidence="1">Membrane</location>
        <topology evidence="1">Lipid-anchor</topology>
    </subcellularLocation>
</comment>
<keyword evidence="5 6" id="KW-0449">Lipoprotein</keyword>
<feature type="signal peptide" evidence="7">
    <location>
        <begin position="1"/>
        <end position="42"/>
    </location>
</feature>
<dbReference type="SUPFAM" id="SSF53850">
    <property type="entry name" value="Periplasmic binding protein-like II"/>
    <property type="match status" value="1"/>
</dbReference>
<keyword evidence="3" id="KW-0472">Membrane</keyword>
<reference evidence="8 9" key="1">
    <citation type="submission" date="2019-12" db="EMBL/GenBank/DDBJ databases">
        <title>Novel species isolated from a subtropical stream in China.</title>
        <authorList>
            <person name="Lu H."/>
        </authorList>
    </citation>
    <scope>NUCLEOTIDE SEQUENCE [LARGE SCALE GENOMIC DNA]</scope>
    <source>
        <strain evidence="8 9">FT127W</strain>
    </source>
</reference>
<keyword evidence="2 7" id="KW-0732">Signal</keyword>
<dbReference type="RefSeq" id="WP_161070711.1">
    <property type="nucleotide sequence ID" value="NZ_CP086370.1"/>
</dbReference>
<proteinExistence type="inferred from homology"/>
<name>A0A7X4H9D2_9BURK</name>
<dbReference type="PROSITE" id="PS51318">
    <property type="entry name" value="TAT"/>
    <property type="match status" value="1"/>
</dbReference>
<dbReference type="EMBL" id="WWCU01000002">
    <property type="protein sequence ID" value="MYN06337.1"/>
    <property type="molecule type" value="Genomic_DNA"/>
</dbReference>
<dbReference type="Pfam" id="PF03180">
    <property type="entry name" value="Lipoprotein_9"/>
    <property type="match status" value="1"/>
</dbReference>
<sequence>MPSLHHARRRTFVLRALSATAIAAASLAVGLVAGLTSAPANAKDPKELVIGTSAGPYADQIKLGIKPILEKQGYKVKLVEFNDYVQPNFALAEGSLDANVFQHIIYLKKFASEHKLALSELVTIPTAPIAIYSKKHKTLADAREGTTVALPNDPANQARALVLLDQLGWVKLRAGTDPIRASEKDIATNTKKIKLVPLEAAQLPRSLQDTDYSFVNGNYALASGLKLSEALVTEKISPNYINLVAVRTADKNKQFAKDIEAAYRSREFLAVTNKHFADYSKTDYQLALEAK</sequence>
<organism evidence="8 9">
    <name type="scientific">Pseudoduganella aquatica</name>
    <dbReference type="NCBI Taxonomy" id="2660641"/>
    <lineage>
        <taxon>Bacteria</taxon>
        <taxon>Pseudomonadati</taxon>
        <taxon>Pseudomonadota</taxon>
        <taxon>Betaproteobacteria</taxon>
        <taxon>Burkholderiales</taxon>
        <taxon>Oxalobacteraceae</taxon>
        <taxon>Telluria group</taxon>
        <taxon>Pseudoduganella</taxon>
    </lineage>
</organism>
<dbReference type="PANTHER" id="PTHR30429:SF0">
    <property type="entry name" value="METHIONINE-BINDING LIPOPROTEIN METQ"/>
    <property type="match status" value="1"/>
</dbReference>
<dbReference type="InterPro" id="IPR004872">
    <property type="entry name" value="Lipoprotein_NlpA"/>
</dbReference>
<dbReference type="InterPro" id="IPR006311">
    <property type="entry name" value="TAT_signal"/>
</dbReference>
<evidence type="ECO:0000313" key="9">
    <source>
        <dbReference type="Proteomes" id="UP000450676"/>
    </source>
</evidence>
<evidence type="ECO:0000256" key="4">
    <source>
        <dbReference type="ARBA" id="ARBA00023139"/>
    </source>
</evidence>